<dbReference type="EMBL" id="FNCP01000009">
    <property type="protein sequence ID" value="SDH05511.1"/>
    <property type="molecule type" value="Genomic_DNA"/>
</dbReference>
<protein>
    <submittedName>
        <fullName evidence="9">Anaerobic dimethyl sulfoxide reductase subunit B (DMSO reductase iron-sulfur subunit)</fullName>
    </submittedName>
</protein>
<dbReference type="STRING" id="1121419.SAMN05443529_10953"/>
<keyword evidence="3" id="KW-0479">Metal-binding</keyword>
<dbReference type="GO" id="GO:0051539">
    <property type="term" value="F:4 iron, 4 sulfur cluster binding"/>
    <property type="evidence" value="ECO:0007669"/>
    <property type="project" value="UniProtKB-KW"/>
</dbReference>
<evidence type="ECO:0000256" key="3">
    <source>
        <dbReference type="ARBA" id="ARBA00022723"/>
    </source>
</evidence>
<accession>A0A1G7Z9T7</accession>
<dbReference type="PROSITE" id="PS51379">
    <property type="entry name" value="4FE4S_FER_2"/>
    <property type="match status" value="3"/>
</dbReference>
<evidence type="ECO:0000313" key="9">
    <source>
        <dbReference type="EMBL" id="SDH05511.1"/>
    </source>
</evidence>
<dbReference type="PANTHER" id="PTHR43177:SF5">
    <property type="entry name" value="ANAEROBIC DIMETHYL SULFOXIDE REDUCTASE CHAIN B-RELATED"/>
    <property type="match status" value="1"/>
</dbReference>
<dbReference type="GO" id="GO:0046872">
    <property type="term" value="F:metal ion binding"/>
    <property type="evidence" value="ECO:0007669"/>
    <property type="project" value="UniProtKB-KW"/>
</dbReference>
<name>A0A1G7Z9T7_9FIRM</name>
<keyword evidence="5" id="KW-0249">Electron transport</keyword>
<keyword evidence="6" id="KW-0408">Iron</keyword>
<dbReference type="AlphaFoldDB" id="A0A1G7Z9T7"/>
<evidence type="ECO:0000256" key="5">
    <source>
        <dbReference type="ARBA" id="ARBA00022982"/>
    </source>
</evidence>
<keyword evidence="1" id="KW-0813">Transport</keyword>
<evidence type="ECO:0000259" key="8">
    <source>
        <dbReference type="PROSITE" id="PS51379"/>
    </source>
</evidence>
<evidence type="ECO:0000256" key="7">
    <source>
        <dbReference type="ARBA" id="ARBA00023014"/>
    </source>
</evidence>
<sequence>MKHMGFYFNMTTCIGCRTCQIACKDKNDLKIGTIFRQVRNFETGVFPSPGVYHYSGTCNHCSNPKCVEGCPTRAMHIDVDGTVQHDKTKCIGCRYCTWACPYGVPQFIEDLGKVSKCDGCKDLRDQGATPVCVEACPMRALEWGDLDELRVKHGSDTTSDLPILPPSSTTNPSVLIKAKAIARQKDFRKKEI</sequence>
<dbReference type="Gene3D" id="3.30.70.20">
    <property type="match status" value="2"/>
</dbReference>
<dbReference type="InterPro" id="IPR017896">
    <property type="entry name" value="4Fe4S_Fe-S-bd"/>
</dbReference>
<keyword evidence="2" id="KW-0004">4Fe-4S</keyword>
<keyword evidence="4" id="KW-0677">Repeat</keyword>
<proteinExistence type="predicted"/>
<evidence type="ECO:0000256" key="2">
    <source>
        <dbReference type="ARBA" id="ARBA00022485"/>
    </source>
</evidence>
<organism evidence="9 10">
    <name type="scientific">Desulfosporosinus hippei DSM 8344</name>
    <dbReference type="NCBI Taxonomy" id="1121419"/>
    <lineage>
        <taxon>Bacteria</taxon>
        <taxon>Bacillati</taxon>
        <taxon>Bacillota</taxon>
        <taxon>Clostridia</taxon>
        <taxon>Eubacteriales</taxon>
        <taxon>Desulfitobacteriaceae</taxon>
        <taxon>Desulfosporosinus</taxon>
    </lineage>
</organism>
<dbReference type="RefSeq" id="WP_092332706.1">
    <property type="nucleotide sequence ID" value="NZ_FNCP01000009.1"/>
</dbReference>
<dbReference type="SUPFAM" id="SSF54862">
    <property type="entry name" value="4Fe-4S ferredoxins"/>
    <property type="match status" value="1"/>
</dbReference>
<dbReference type="Pfam" id="PF13247">
    <property type="entry name" value="Fer4_11"/>
    <property type="match status" value="1"/>
</dbReference>
<evidence type="ECO:0000256" key="6">
    <source>
        <dbReference type="ARBA" id="ARBA00023004"/>
    </source>
</evidence>
<dbReference type="Proteomes" id="UP000198656">
    <property type="component" value="Unassembled WGS sequence"/>
</dbReference>
<feature type="domain" description="4Fe-4S ferredoxin-type" evidence="8">
    <location>
        <begin position="4"/>
        <end position="34"/>
    </location>
</feature>
<evidence type="ECO:0000256" key="1">
    <source>
        <dbReference type="ARBA" id="ARBA00022448"/>
    </source>
</evidence>
<feature type="domain" description="4Fe-4S ferredoxin-type" evidence="8">
    <location>
        <begin position="81"/>
        <end position="110"/>
    </location>
</feature>
<keyword evidence="7" id="KW-0411">Iron-sulfur</keyword>
<keyword evidence="10" id="KW-1185">Reference proteome</keyword>
<dbReference type="PROSITE" id="PS00198">
    <property type="entry name" value="4FE4S_FER_1"/>
    <property type="match status" value="1"/>
</dbReference>
<dbReference type="PANTHER" id="PTHR43177">
    <property type="entry name" value="PROTEIN NRFC"/>
    <property type="match status" value="1"/>
</dbReference>
<evidence type="ECO:0000313" key="10">
    <source>
        <dbReference type="Proteomes" id="UP000198656"/>
    </source>
</evidence>
<gene>
    <name evidence="9" type="ORF">SAMN05443529_10953</name>
</gene>
<feature type="domain" description="4Fe-4S ferredoxin-type" evidence="8">
    <location>
        <begin position="49"/>
        <end position="80"/>
    </location>
</feature>
<evidence type="ECO:0000256" key="4">
    <source>
        <dbReference type="ARBA" id="ARBA00022737"/>
    </source>
</evidence>
<reference evidence="10" key="1">
    <citation type="submission" date="2016-10" db="EMBL/GenBank/DDBJ databases">
        <authorList>
            <person name="Varghese N."/>
            <person name="Submissions S."/>
        </authorList>
    </citation>
    <scope>NUCLEOTIDE SEQUENCE [LARGE SCALE GENOMIC DNA]</scope>
    <source>
        <strain evidence="10">DSM 8344</strain>
    </source>
</reference>
<dbReference type="InterPro" id="IPR050954">
    <property type="entry name" value="ET_IronSulfur_Cluster-Binding"/>
</dbReference>
<dbReference type="InterPro" id="IPR017900">
    <property type="entry name" value="4Fe4S_Fe_S_CS"/>
</dbReference>
<dbReference type="OrthoDB" id="9810688at2"/>
<dbReference type="CDD" id="cd16371">
    <property type="entry name" value="DMSOR_beta_like"/>
    <property type="match status" value="1"/>
</dbReference>